<dbReference type="Gene3D" id="3.30.70.270">
    <property type="match status" value="1"/>
</dbReference>
<feature type="domain" description="HAMP" evidence="5">
    <location>
        <begin position="351"/>
        <end position="402"/>
    </location>
</feature>
<dbReference type="InterPro" id="IPR003660">
    <property type="entry name" value="HAMP_dom"/>
</dbReference>
<gene>
    <name evidence="7" type="ORF">JD79_01733</name>
</gene>
<dbReference type="Pfam" id="PF00672">
    <property type="entry name" value="HAMP"/>
    <property type="match status" value="1"/>
</dbReference>
<dbReference type="PANTHER" id="PTHR44757">
    <property type="entry name" value="DIGUANYLATE CYCLASE DGCP"/>
    <property type="match status" value="1"/>
</dbReference>
<evidence type="ECO:0000313" key="8">
    <source>
        <dbReference type="Proteomes" id="UP000246661"/>
    </source>
</evidence>
<evidence type="ECO:0000256" key="1">
    <source>
        <dbReference type="ARBA" id="ARBA00022692"/>
    </source>
</evidence>
<dbReference type="Pfam" id="PF00563">
    <property type="entry name" value="EAL"/>
    <property type="match status" value="1"/>
</dbReference>
<evidence type="ECO:0000256" key="2">
    <source>
        <dbReference type="ARBA" id="ARBA00022989"/>
    </source>
</evidence>
<evidence type="ECO:0000256" key="3">
    <source>
        <dbReference type="SAM" id="Phobius"/>
    </source>
</evidence>
<comment type="caution">
    <text evidence="7">The sequence shown here is derived from an EMBL/GenBank/DDBJ whole genome shotgun (WGS) entry which is preliminary data.</text>
</comment>
<feature type="domain" description="GGDEF" evidence="6">
    <location>
        <begin position="484"/>
        <end position="617"/>
    </location>
</feature>
<dbReference type="Proteomes" id="UP000246661">
    <property type="component" value="Unassembled WGS sequence"/>
</dbReference>
<dbReference type="InterPro" id="IPR043128">
    <property type="entry name" value="Rev_trsase/Diguanyl_cyclase"/>
</dbReference>
<dbReference type="InterPro" id="IPR035919">
    <property type="entry name" value="EAL_sf"/>
</dbReference>
<dbReference type="CDD" id="cd01948">
    <property type="entry name" value="EAL"/>
    <property type="match status" value="1"/>
</dbReference>
<dbReference type="GO" id="GO:0007165">
    <property type="term" value="P:signal transduction"/>
    <property type="evidence" value="ECO:0007669"/>
    <property type="project" value="InterPro"/>
</dbReference>
<protein>
    <submittedName>
        <fullName evidence="7">Diguanylate cyclase (GGDEF)-like protein</fullName>
    </submittedName>
</protein>
<accession>A0A317QK05</accession>
<dbReference type="InterPro" id="IPR001633">
    <property type="entry name" value="EAL_dom"/>
</dbReference>
<keyword evidence="8" id="KW-1185">Reference proteome</keyword>
<dbReference type="RefSeq" id="WP_110005167.1">
    <property type="nucleotide sequence ID" value="NZ_QGTX01000001.1"/>
</dbReference>
<proteinExistence type="predicted"/>
<dbReference type="Pfam" id="PF00990">
    <property type="entry name" value="GGDEF"/>
    <property type="match status" value="1"/>
</dbReference>
<dbReference type="SUPFAM" id="SSF55073">
    <property type="entry name" value="Nucleotide cyclase"/>
    <property type="match status" value="1"/>
</dbReference>
<evidence type="ECO:0000259" key="6">
    <source>
        <dbReference type="PROSITE" id="PS50887"/>
    </source>
</evidence>
<feature type="domain" description="EAL" evidence="4">
    <location>
        <begin position="626"/>
        <end position="881"/>
    </location>
</feature>
<dbReference type="InterPro" id="IPR029787">
    <property type="entry name" value="Nucleotide_cyclase"/>
</dbReference>
<dbReference type="FunFam" id="3.30.70.270:FF:000001">
    <property type="entry name" value="Diguanylate cyclase domain protein"/>
    <property type="match status" value="1"/>
</dbReference>
<dbReference type="AlphaFoldDB" id="A0A317QK05"/>
<dbReference type="InterPro" id="IPR000160">
    <property type="entry name" value="GGDEF_dom"/>
</dbReference>
<dbReference type="Gene3D" id="6.10.340.10">
    <property type="match status" value="1"/>
</dbReference>
<keyword evidence="1 3" id="KW-0812">Transmembrane</keyword>
<dbReference type="SMART" id="SM00267">
    <property type="entry name" value="GGDEF"/>
    <property type="match status" value="1"/>
</dbReference>
<reference evidence="8" key="1">
    <citation type="submission" date="2018-05" db="EMBL/GenBank/DDBJ databases">
        <authorList>
            <person name="Klenk H.-P."/>
            <person name="Huntemann M."/>
            <person name="Clum A."/>
            <person name="Pillay M."/>
            <person name="Palaniappan K."/>
            <person name="Varghese N."/>
            <person name="Mikhailova N."/>
            <person name="Stamatis D."/>
            <person name="Reddy T."/>
            <person name="Daum C."/>
            <person name="Shapiro N."/>
            <person name="Ivanova N."/>
            <person name="Kyrpides N."/>
            <person name="Woyke T."/>
        </authorList>
    </citation>
    <scope>NUCLEOTIDE SEQUENCE [LARGE SCALE GENOMIC DNA]</scope>
    <source>
        <strain evidence="8">DSM 45417</strain>
    </source>
</reference>
<dbReference type="SMART" id="SM00052">
    <property type="entry name" value="EAL"/>
    <property type="match status" value="1"/>
</dbReference>
<dbReference type="Gene3D" id="3.20.20.450">
    <property type="entry name" value="EAL domain"/>
    <property type="match status" value="1"/>
</dbReference>
<evidence type="ECO:0000259" key="4">
    <source>
        <dbReference type="PROSITE" id="PS50883"/>
    </source>
</evidence>
<dbReference type="NCBIfam" id="TIGR00254">
    <property type="entry name" value="GGDEF"/>
    <property type="match status" value="1"/>
</dbReference>
<sequence length="899" mass="95267">MAESTTTRARRRGIPLWCYLTALVTVPLIGVGVLTALIAGARSAEVDSATRAEQGVRAVAVLDALRAATEQEILPALALTVIDDPVAAGQLGVPGWLLDTVRGTAEQSLAEARTVTDEALAAVPEGSLGSAVAVRVEEALAWLRARSDAGAVRLEQIYLGYLDVSNEVMTAERAAAAATVSEGVPARTVRAVQDVQTVAELAQAASRQMPLYLGSLFAADDALIGSRLAWETGWLSYTDAKRQMDEVSSESLRTAWHRLRGSDLMTRLDTLLTPSDAPEVFVTDITRMTDLLFSSGDRDAELAGLVDTAVGTVLTEAAADREEAAADLRATLQVGVGLLLLSVVGAVWMGRTVSRKLGVLAGQATQISQGELVEVEVDGPREVRTVSAALGDAVAGLRRIQDQAQAVARGDLDDALLDQPLPGPLGEVVHASLQQIVSSVRQREELQFALAHRATHDPLTELPNRAQAVTLVTSALHRARRSGEMTGLLFVDLDGFKAVNDAHGHAAGDTVLREVAARMRSVVRGGDVVCRLGGDEFVVLVEPVGTERDLQDLAERLIAGISEPIEAGGATVCVGASIGIAVSRDGGADPDVLFAEADTAAYRAKQHGRGRAEVFDDALRRQLAARAETEAAITAALGNGQMRLHYQPVVDVDGQRLHGYEALIRWERDGVFVPPDEFIPVAESSGLVCDLDRWVLHEATRQLAAWRAGLPSAPGAPEPTMAVNVSGRHLTDPRVVTDVADALAASGLPPHLLVLEVTETVLVDDPVAMTHLAQLRDTGVAIAIDDFGTGYTSIGQLRHMPVDTLKIDRSFVTSPDPGQRELVALIIRAAHTFGLSVVAEGVEEPVQLQRLRERACDHAQGYLLHRPLPAEAAGALLRSAPEVVPVPRPDGAPEAVPAS</sequence>
<feature type="transmembrane region" description="Helical" evidence="3">
    <location>
        <begin position="16"/>
        <end position="41"/>
    </location>
</feature>
<evidence type="ECO:0000259" key="5">
    <source>
        <dbReference type="PROSITE" id="PS50885"/>
    </source>
</evidence>
<dbReference type="PROSITE" id="PS50887">
    <property type="entry name" value="GGDEF"/>
    <property type="match status" value="1"/>
</dbReference>
<dbReference type="InterPro" id="IPR052155">
    <property type="entry name" value="Biofilm_reg_signaling"/>
</dbReference>
<keyword evidence="2 3" id="KW-1133">Transmembrane helix</keyword>
<dbReference type="GO" id="GO:0016020">
    <property type="term" value="C:membrane"/>
    <property type="evidence" value="ECO:0007669"/>
    <property type="project" value="InterPro"/>
</dbReference>
<dbReference type="PROSITE" id="PS50885">
    <property type="entry name" value="HAMP"/>
    <property type="match status" value="1"/>
</dbReference>
<evidence type="ECO:0000313" key="7">
    <source>
        <dbReference type="EMBL" id="PWW22575.1"/>
    </source>
</evidence>
<dbReference type="PROSITE" id="PS50883">
    <property type="entry name" value="EAL"/>
    <property type="match status" value="1"/>
</dbReference>
<keyword evidence="3" id="KW-0472">Membrane</keyword>
<organism evidence="7 8">
    <name type="scientific">Geodermatophilus normandii</name>
    <dbReference type="NCBI Taxonomy" id="1137989"/>
    <lineage>
        <taxon>Bacteria</taxon>
        <taxon>Bacillati</taxon>
        <taxon>Actinomycetota</taxon>
        <taxon>Actinomycetes</taxon>
        <taxon>Geodermatophilales</taxon>
        <taxon>Geodermatophilaceae</taxon>
        <taxon>Geodermatophilus</taxon>
    </lineage>
</organism>
<name>A0A317QK05_9ACTN</name>
<dbReference type="PANTHER" id="PTHR44757:SF2">
    <property type="entry name" value="BIOFILM ARCHITECTURE MAINTENANCE PROTEIN MBAA"/>
    <property type="match status" value="1"/>
</dbReference>
<dbReference type="EMBL" id="QGTX01000001">
    <property type="protein sequence ID" value="PWW22575.1"/>
    <property type="molecule type" value="Genomic_DNA"/>
</dbReference>
<dbReference type="SUPFAM" id="SSF141868">
    <property type="entry name" value="EAL domain-like"/>
    <property type="match status" value="1"/>
</dbReference>
<dbReference type="CDD" id="cd01949">
    <property type="entry name" value="GGDEF"/>
    <property type="match status" value="1"/>
</dbReference>
<dbReference type="OrthoDB" id="23692at2"/>